<keyword evidence="1" id="KW-1133">Transmembrane helix</keyword>
<dbReference type="EMBL" id="JARYZI010000007">
    <property type="protein sequence ID" value="MDH8678860.1"/>
    <property type="molecule type" value="Genomic_DNA"/>
</dbReference>
<feature type="transmembrane region" description="Helical" evidence="1">
    <location>
        <begin position="12"/>
        <end position="33"/>
    </location>
</feature>
<comment type="caution">
    <text evidence="2">The sequence shown here is derived from an EMBL/GenBank/DDBJ whole genome shotgun (WGS) entry which is preliminary data.</text>
</comment>
<dbReference type="Proteomes" id="UP001158045">
    <property type="component" value="Unassembled WGS sequence"/>
</dbReference>
<name>A0ABT6NEM6_9FIRM</name>
<accession>A0ABT6NEM6</accession>
<gene>
    <name evidence="2" type="ORF">QE109_11910</name>
</gene>
<keyword evidence="3" id="KW-1185">Reference proteome</keyword>
<protein>
    <submittedName>
        <fullName evidence="2">DHHW family protein</fullName>
    </submittedName>
</protein>
<dbReference type="RefSeq" id="WP_281094748.1">
    <property type="nucleotide sequence ID" value="NZ_JARYZI010000007.1"/>
</dbReference>
<organism evidence="2 3">
    <name type="scientific">Fusibacter bizertensis</name>
    <dbReference type="NCBI Taxonomy" id="1488331"/>
    <lineage>
        <taxon>Bacteria</taxon>
        <taxon>Bacillati</taxon>
        <taxon>Bacillota</taxon>
        <taxon>Clostridia</taxon>
        <taxon>Eubacteriales</taxon>
        <taxon>Eubacteriales Family XII. Incertae Sedis</taxon>
        <taxon>Fusibacter</taxon>
    </lineage>
</organism>
<sequence length="370" mass="42619">MIEKKMIEKIKNIVITATILTVILSLMLGQIFIKDESISLAERRKLALFPTISFEEIINTKFMSKFEVYLADHFPFREGFRQIKSNFSLSLLHKKELEGIYKVDDHLSKLEFPLNEDQVLIGAKKFNEIYAQYLKGLKVYYAVIPDKNYFLAEQNGYPSMDYMLLKSLLNEHIQNMTEIELFDCLEIDDYYKTDPHWKQDKLEKVLLRLQEKMSFTSTPFSAYDKLIFAPFNGAYIGQSALNIPSEAIMYMIDDIIEKATVFNVEQSETTDVYTPGANTTLDGYSIFLNGAAALEIIENSNSKSGKELIIFRDSFASSLTPLLIGAYDKITLVDLRYMPSDLLNEYITFDEQDVLFLYSTLVLNNSSMLR</sequence>
<keyword evidence="1" id="KW-0472">Membrane</keyword>
<evidence type="ECO:0000313" key="3">
    <source>
        <dbReference type="Proteomes" id="UP001158045"/>
    </source>
</evidence>
<reference evidence="2 3" key="1">
    <citation type="submission" date="2023-04" db="EMBL/GenBank/DDBJ databases">
        <title>Fusibacter bizertensis strain WBS, isolated from littoral bottom sediments of the Arctic seas - biochemical and genomic analysis.</title>
        <authorList>
            <person name="Brioukhanov A.L."/>
        </authorList>
    </citation>
    <scope>NUCLEOTIDE SEQUENCE [LARGE SCALE GENOMIC DNA]</scope>
    <source>
        <strain evidence="2 3">WBS</strain>
    </source>
</reference>
<proteinExistence type="predicted"/>
<keyword evidence="1" id="KW-0812">Transmembrane</keyword>
<evidence type="ECO:0000256" key="1">
    <source>
        <dbReference type="SAM" id="Phobius"/>
    </source>
</evidence>
<evidence type="ECO:0000313" key="2">
    <source>
        <dbReference type="EMBL" id="MDH8678860.1"/>
    </source>
</evidence>